<evidence type="ECO:0000256" key="4">
    <source>
        <dbReference type="ARBA" id="ARBA00022643"/>
    </source>
</evidence>
<keyword evidence="7 9" id="KW-1133">Transmembrane helix</keyword>
<keyword evidence="6" id="KW-1278">Translocase</keyword>
<sequence>MRVNQWTKTPKGYVIISMVAFLLIATIWSLNISGINNGIIAVGVSTVVDILCSRIAKRKRTLPDGAIITGLIIALILSTTTSWYMVAATSIIAILSKHLLVYKKKPIFNPAAFGLLLSILFFRTGQSWWGAFGDIPAWTIVFLLIGGYIVTNRVNKFPQVFSFLGMYFILLLIMGLINVGDATDALRPPFINASLFFALFMLTDPPTSPAKYKDQVIFGILSAVVGVVIYGLYGGLMYLYIGLLVGNLYYLLKRRVSSRALN</sequence>
<evidence type="ECO:0000256" key="7">
    <source>
        <dbReference type="ARBA" id="ARBA00022989"/>
    </source>
</evidence>
<dbReference type="EMBL" id="WHOD01000003">
    <property type="protein sequence ID" value="NOU91685.1"/>
    <property type="molecule type" value="Genomic_DNA"/>
</dbReference>
<dbReference type="AlphaFoldDB" id="A0A972GKH7"/>
<evidence type="ECO:0000256" key="3">
    <source>
        <dbReference type="ARBA" id="ARBA00022630"/>
    </source>
</evidence>
<keyword evidence="4" id="KW-0288">FMN</keyword>
<dbReference type="PANTHER" id="PTHR30578:SF0">
    <property type="entry name" value="ION-TRANSLOCATING OXIDOREDUCTASE COMPLEX SUBUNIT D"/>
    <property type="match status" value="1"/>
</dbReference>
<evidence type="ECO:0000313" key="11">
    <source>
        <dbReference type="Proteomes" id="UP000641588"/>
    </source>
</evidence>
<evidence type="ECO:0000256" key="8">
    <source>
        <dbReference type="ARBA" id="ARBA00023136"/>
    </source>
</evidence>
<evidence type="ECO:0000256" key="5">
    <source>
        <dbReference type="ARBA" id="ARBA00022692"/>
    </source>
</evidence>
<gene>
    <name evidence="10" type="ORF">GC093_00325</name>
</gene>
<evidence type="ECO:0000256" key="6">
    <source>
        <dbReference type="ARBA" id="ARBA00022967"/>
    </source>
</evidence>
<dbReference type="RefSeq" id="WP_171649850.1">
    <property type="nucleotide sequence ID" value="NZ_WHOD01000003.1"/>
</dbReference>
<keyword evidence="1" id="KW-0813">Transport</keyword>
<evidence type="ECO:0000256" key="2">
    <source>
        <dbReference type="ARBA" id="ARBA00022553"/>
    </source>
</evidence>
<dbReference type="GO" id="GO:0005886">
    <property type="term" value="C:plasma membrane"/>
    <property type="evidence" value="ECO:0007669"/>
    <property type="project" value="TreeGrafter"/>
</dbReference>
<comment type="caution">
    <text evidence="10">The sequence shown here is derived from an EMBL/GenBank/DDBJ whole genome shotgun (WGS) entry which is preliminary data.</text>
</comment>
<dbReference type="Pfam" id="PF03116">
    <property type="entry name" value="NQR2_RnfD_RnfE"/>
    <property type="match status" value="2"/>
</dbReference>
<keyword evidence="5 9" id="KW-0812">Transmembrane</keyword>
<feature type="transmembrane region" description="Helical" evidence="9">
    <location>
        <begin position="12"/>
        <end position="29"/>
    </location>
</feature>
<keyword evidence="8 9" id="KW-0472">Membrane</keyword>
<feature type="transmembrane region" description="Helical" evidence="9">
    <location>
        <begin position="215"/>
        <end position="231"/>
    </location>
</feature>
<feature type="transmembrane region" description="Helical" evidence="9">
    <location>
        <begin position="135"/>
        <end position="151"/>
    </location>
</feature>
<organism evidence="10 11">
    <name type="scientific">Paenibacillus foliorum</name>
    <dbReference type="NCBI Taxonomy" id="2654974"/>
    <lineage>
        <taxon>Bacteria</taxon>
        <taxon>Bacillati</taxon>
        <taxon>Bacillota</taxon>
        <taxon>Bacilli</taxon>
        <taxon>Bacillales</taxon>
        <taxon>Paenibacillaceae</taxon>
        <taxon>Paenibacillus</taxon>
    </lineage>
</organism>
<protein>
    <submittedName>
        <fullName evidence="10">Uncharacterized protein</fullName>
    </submittedName>
</protein>
<keyword evidence="2" id="KW-0597">Phosphoprotein</keyword>
<dbReference type="GO" id="GO:0055085">
    <property type="term" value="P:transmembrane transport"/>
    <property type="evidence" value="ECO:0007669"/>
    <property type="project" value="InterPro"/>
</dbReference>
<evidence type="ECO:0000256" key="9">
    <source>
        <dbReference type="SAM" id="Phobius"/>
    </source>
</evidence>
<feature type="transmembrane region" description="Helical" evidence="9">
    <location>
        <begin position="160"/>
        <end position="179"/>
    </location>
</feature>
<keyword evidence="3" id="KW-0285">Flavoprotein</keyword>
<accession>A0A972GKH7</accession>
<dbReference type="Proteomes" id="UP000641588">
    <property type="component" value="Unassembled WGS sequence"/>
</dbReference>
<evidence type="ECO:0000256" key="1">
    <source>
        <dbReference type="ARBA" id="ARBA00022448"/>
    </source>
</evidence>
<dbReference type="InterPro" id="IPR004338">
    <property type="entry name" value="NqrB/RnfD"/>
</dbReference>
<proteinExistence type="predicted"/>
<reference evidence="10" key="1">
    <citation type="submission" date="2019-10" db="EMBL/GenBank/DDBJ databases">
        <title>Description of Paenibacillus glebae sp. nov.</title>
        <authorList>
            <person name="Carlier A."/>
            <person name="Qi S."/>
        </authorList>
    </citation>
    <scope>NUCLEOTIDE SEQUENCE</scope>
    <source>
        <strain evidence="10">LMG 31456</strain>
    </source>
</reference>
<dbReference type="PANTHER" id="PTHR30578">
    <property type="entry name" value="ELECTRON TRANSPORT COMPLEX PROTEIN RNFD"/>
    <property type="match status" value="1"/>
</dbReference>
<keyword evidence="11" id="KW-1185">Reference proteome</keyword>
<feature type="transmembrane region" description="Helical" evidence="9">
    <location>
        <begin position="107"/>
        <end position="129"/>
    </location>
</feature>
<name>A0A972GKH7_9BACL</name>
<evidence type="ECO:0000313" key="10">
    <source>
        <dbReference type="EMBL" id="NOU91685.1"/>
    </source>
</evidence>
<feature type="transmembrane region" description="Helical" evidence="9">
    <location>
        <begin position="61"/>
        <end position="77"/>
    </location>
</feature>